<organism evidence="1 2">
    <name type="scientific">Nemania bipapillata</name>
    <dbReference type="NCBI Taxonomy" id="110536"/>
    <lineage>
        <taxon>Eukaryota</taxon>
        <taxon>Fungi</taxon>
        <taxon>Dikarya</taxon>
        <taxon>Ascomycota</taxon>
        <taxon>Pezizomycotina</taxon>
        <taxon>Sordariomycetes</taxon>
        <taxon>Xylariomycetidae</taxon>
        <taxon>Xylariales</taxon>
        <taxon>Xylariaceae</taxon>
        <taxon>Nemania</taxon>
    </lineage>
</organism>
<evidence type="ECO:0000313" key="1">
    <source>
        <dbReference type="EMBL" id="KAJ8107377.1"/>
    </source>
</evidence>
<keyword evidence="2" id="KW-1185">Reference proteome</keyword>
<comment type="caution">
    <text evidence="1">The sequence shown here is derived from an EMBL/GenBank/DDBJ whole genome shotgun (WGS) entry which is preliminary data.</text>
</comment>
<dbReference type="EMBL" id="JAPESX010002547">
    <property type="protein sequence ID" value="KAJ8107377.1"/>
    <property type="molecule type" value="Genomic_DNA"/>
</dbReference>
<gene>
    <name evidence="1" type="ORF">ONZ43_g6750</name>
</gene>
<dbReference type="Proteomes" id="UP001153334">
    <property type="component" value="Unassembled WGS sequence"/>
</dbReference>
<sequence length="190" mass="21518">MPDKTLPDASQAGLPPKPPSGAVNLNPRLSHSPGAPMTPSPNQSQGARGGNHPELQHVYDKLLGGATTLSKREQEYILRYVEEHPEHVSPLMMSLIVSRVTNKTHSLSYRMMLWSYRYNQHEILENILTTTQFRFDVNEAHKQNLTSVQDVSDLMNCQKVSHQIRNRRKDDGQEKKDAKDGDVDDNIHDN</sequence>
<proteinExistence type="predicted"/>
<accession>A0ACC2HW99</accession>
<evidence type="ECO:0000313" key="2">
    <source>
        <dbReference type="Proteomes" id="UP001153334"/>
    </source>
</evidence>
<reference evidence="1" key="1">
    <citation type="submission" date="2022-11" db="EMBL/GenBank/DDBJ databases">
        <title>Genome Sequence of Nemania bipapillata.</title>
        <authorList>
            <person name="Buettner E."/>
        </authorList>
    </citation>
    <scope>NUCLEOTIDE SEQUENCE</scope>
    <source>
        <strain evidence="1">CP14</strain>
    </source>
</reference>
<name>A0ACC2HW99_9PEZI</name>
<protein>
    <submittedName>
        <fullName evidence="1">Uncharacterized protein</fullName>
    </submittedName>
</protein>